<dbReference type="RefSeq" id="WP_215862543.1">
    <property type="nucleotide sequence ID" value="NZ_JABELD010000008.1"/>
</dbReference>
<keyword evidence="4" id="KW-0997">Cell inner membrane</keyword>
<accession>A0ABS5ZLM3</accession>
<feature type="transmembrane region" description="Helical" evidence="8">
    <location>
        <begin position="154"/>
        <end position="178"/>
    </location>
</feature>
<feature type="transmembrane region" description="Helical" evidence="8">
    <location>
        <begin position="409"/>
        <end position="428"/>
    </location>
</feature>
<feature type="transmembrane region" description="Helical" evidence="8">
    <location>
        <begin position="30"/>
        <end position="56"/>
    </location>
</feature>
<comment type="subcellular location">
    <subcellularLocation>
        <location evidence="1">Cell inner membrane</location>
        <topology evidence="1">Multi-pass membrane protein</topology>
    </subcellularLocation>
    <subcellularLocation>
        <location evidence="8">Cell membrane</location>
        <topology evidence="8">Multi-pass membrane protein</topology>
    </subcellularLocation>
</comment>
<feature type="transmembrane region" description="Helical" evidence="8">
    <location>
        <begin position="315"/>
        <end position="337"/>
    </location>
</feature>
<feature type="transmembrane region" description="Helical" evidence="8">
    <location>
        <begin position="434"/>
        <end position="456"/>
    </location>
</feature>
<dbReference type="PROSITE" id="PS50928">
    <property type="entry name" value="ABC_TM1"/>
    <property type="match status" value="2"/>
</dbReference>
<evidence type="ECO:0000256" key="5">
    <source>
        <dbReference type="ARBA" id="ARBA00022692"/>
    </source>
</evidence>
<comment type="caution">
    <text evidence="10">The sequence shown here is derived from an EMBL/GenBank/DDBJ whole genome shotgun (WGS) entry which is preliminary data.</text>
</comment>
<dbReference type="SUPFAM" id="SSF161098">
    <property type="entry name" value="MetI-like"/>
    <property type="match status" value="2"/>
</dbReference>
<reference evidence="10 11" key="1">
    <citation type="journal article" date="2021" name="ISME J.">
        <title>Genomic evolution of the class Acidithiobacillia: deep-branching Proteobacteria living in extreme acidic conditions.</title>
        <authorList>
            <person name="Moya-Beltran A."/>
            <person name="Beard S."/>
            <person name="Rojas-Villalobos C."/>
            <person name="Issotta F."/>
            <person name="Gallardo Y."/>
            <person name="Ulloa R."/>
            <person name="Giaveno A."/>
            <person name="Degli Esposti M."/>
            <person name="Johnson D.B."/>
            <person name="Quatrini R."/>
        </authorList>
    </citation>
    <scope>NUCLEOTIDE SEQUENCE [LARGE SCALE GENOMIC DNA]</scope>
    <source>
        <strain evidence="10 11">ATCC 19703</strain>
    </source>
</reference>
<evidence type="ECO:0000256" key="6">
    <source>
        <dbReference type="ARBA" id="ARBA00022989"/>
    </source>
</evidence>
<gene>
    <name evidence="10" type="ORF">HJG40_01400</name>
</gene>
<evidence type="ECO:0000256" key="8">
    <source>
        <dbReference type="RuleBase" id="RU363032"/>
    </source>
</evidence>
<dbReference type="PANTHER" id="PTHR43357">
    <property type="entry name" value="INNER MEMBRANE ABC TRANSPORTER PERMEASE PROTEIN YDCV"/>
    <property type="match status" value="1"/>
</dbReference>
<evidence type="ECO:0000256" key="1">
    <source>
        <dbReference type="ARBA" id="ARBA00004429"/>
    </source>
</evidence>
<protein>
    <submittedName>
        <fullName evidence="10">Iron ABC transporter permease</fullName>
    </submittedName>
</protein>
<evidence type="ECO:0000313" key="11">
    <source>
        <dbReference type="Proteomes" id="UP001197028"/>
    </source>
</evidence>
<feature type="transmembrane region" description="Helical" evidence="8">
    <location>
        <begin position="373"/>
        <end position="397"/>
    </location>
</feature>
<feature type="transmembrane region" description="Helical" evidence="8">
    <location>
        <begin position="88"/>
        <end position="107"/>
    </location>
</feature>
<evidence type="ECO:0000259" key="9">
    <source>
        <dbReference type="PROSITE" id="PS50928"/>
    </source>
</evidence>
<dbReference type="Proteomes" id="UP001197028">
    <property type="component" value="Unassembled WGS sequence"/>
</dbReference>
<keyword evidence="11" id="KW-1185">Reference proteome</keyword>
<feature type="transmembrane region" description="Helical" evidence="8">
    <location>
        <begin position="206"/>
        <end position="226"/>
    </location>
</feature>
<evidence type="ECO:0000256" key="2">
    <source>
        <dbReference type="ARBA" id="ARBA00022448"/>
    </source>
</evidence>
<dbReference type="EMBL" id="JABELD010000008">
    <property type="protein sequence ID" value="MBU2737487.1"/>
    <property type="molecule type" value="Genomic_DNA"/>
</dbReference>
<evidence type="ECO:0000256" key="3">
    <source>
        <dbReference type="ARBA" id="ARBA00022475"/>
    </source>
</evidence>
<feature type="domain" description="ABC transmembrane type-1" evidence="9">
    <location>
        <begin position="84"/>
        <end position="283"/>
    </location>
</feature>
<evidence type="ECO:0000313" key="10">
    <source>
        <dbReference type="EMBL" id="MBU2737487.1"/>
    </source>
</evidence>
<dbReference type="PANTHER" id="PTHR43357:SF3">
    <property type="entry name" value="FE(3+)-TRANSPORT SYSTEM PERMEASE PROTEIN FBPB 2"/>
    <property type="match status" value="1"/>
</dbReference>
<keyword evidence="5 8" id="KW-0812">Transmembrane</keyword>
<feature type="transmembrane region" description="Helical" evidence="8">
    <location>
        <begin position="545"/>
        <end position="564"/>
    </location>
</feature>
<dbReference type="Gene3D" id="1.10.3720.10">
    <property type="entry name" value="MetI-like"/>
    <property type="match status" value="2"/>
</dbReference>
<evidence type="ECO:0000256" key="4">
    <source>
        <dbReference type="ARBA" id="ARBA00022519"/>
    </source>
</evidence>
<feature type="transmembrane region" description="Helical" evidence="8">
    <location>
        <begin position="490"/>
        <end position="510"/>
    </location>
</feature>
<feature type="transmembrane region" description="Helical" evidence="8">
    <location>
        <begin position="260"/>
        <end position="282"/>
    </location>
</feature>
<keyword evidence="6 8" id="KW-1133">Transmembrane helix</keyword>
<sequence>MSTDLPLHNTATSNVLARRPWRFLRWRKRLVFLPILLVGIVLVLYPVLSFLALAFWPDLFHQGTGGFSLHSFMQAFTGYDFQALCNSLWVGLSVSLLATSMGIWLAWISTRTQLFGRRAIAIAIWGVLLLPSYFSALGWQMLLSPGGLLPQGFLAHWILGPLGVVLVLSLKQVLLAYLPMLAAWRMLPAQLDEAARVFELPRHIRIWLILRALSPGIIGALTLTYANALQDFGVAATLAAGVNMPLATYAIFQSVSTQPIYFSVGAAQSWLLLCLLLPALWLQAHISRRARRYTVFSGRANRAALKKLRFWSASAHSAGVSLFFFLALGVPLLAALVTSLQKNPDAGFIARNMSLSRYAHLLFSPNLWGPLRYSISMGSLGGFFAVSIGLAVALLVLEGRFSGRIWDALLLMILALPSVVLGSGYIFAYNQPWLPLYGGSLLLGMAYVAITMPYGVRMLLGPVGLLHHSLGEAARIHGLGRFQVWQHIRLPLLAWPLIFTFLLLAVEAIFELPATELLYPANVTPIPVAIMQAATAGDFGMEATLQILSIIVVGTLFILLYLLARRFLPQSWQSLQKESH</sequence>
<evidence type="ECO:0000256" key="7">
    <source>
        <dbReference type="ARBA" id="ARBA00023136"/>
    </source>
</evidence>
<feature type="domain" description="ABC transmembrane type-1" evidence="9">
    <location>
        <begin position="371"/>
        <end position="560"/>
    </location>
</feature>
<dbReference type="Pfam" id="PF00528">
    <property type="entry name" value="BPD_transp_1"/>
    <property type="match status" value="2"/>
</dbReference>
<keyword evidence="3" id="KW-1003">Cell membrane</keyword>
<organism evidence="10 11">
    <name type="scientific">Acidithiobacillus concretivorus</name>
    <dbReference type="NCBI Taxonomy" id="3063952"/>
    <lineage>
        <taxon>Bacteria</taxon>
        <taxon>Pseudomonadati</taxon>
        <taxon>Pseudomonadota</taxon>
        <taxon>Acidithiobacillia</taxon>
        <taxon>Acidithiobacillales</taxon>
        <taxon>Acidithiobacillaceae</taxon>
        <taxon>Acidithiobacillus</taxon>
    </lineage>
</organism>
<feature type="transmembrane region" description="Helical" evidence="8">
    <location>
        <begin position="119"/>
        <end position="142"/>
    </location>
</feature>
<dbReference type="CDD" id="cd06261">
    <property type="entry name" value="TM_PBP2"/>
    <property type="match status" value="2"/>
</dbReference>
<dbReference type="InterPro" id="IPR035906">
    <property type="entry name" value="MetI-like_sf"/>
</dbReference>
<comment type="similarity">
    <text evidence="8">Belongs to the binding-protein-dependent transport system permease family.</text>
</comment>
<name>A0ABS5ZLM3_9PROT</name>
<dbReference type="InterPro" id="IPR000515">
    <property type="entry name" value="MetI-like"/>
</dbReference>
<proteinExistence type="inferred from homology"/>
<keyword evidence="7 8" id="KW-0472">Membrane</keyword>
<keyword evidence="2 8" id="KW-0813">Transport</keyword>